<dbReference type="Proteomes" id="UP000293172">
    <property type="component" value="Unassembled WGS sequence"/>
</dbReference>
<reference evidence="2 3" key="1">
    <citation type="submission" date="2018-06" db="EMBL/GenBank/DDBJ databases">
        <title>Three novel Pseudomonas species isolated from symptomatic oak.</title>
        <authorList>
            <person name="Bueno-Gonzalez V."/>
            <person name="Brady C."/>
        </authorList>
    </citation>
    <scope>NUCLEOTIDE SEQUENCE [LARGE SCALE GENOMIC DNA]</scope>
    <source>
        <strain evidence="2 3">P6B</strain>
    </source>
</reference>
<accession>A0A4Q9QS59</accession>
<organism evidence="2 3">
    <name type="scientific">Phytopseudomonas dryadis</name>
    <dbReference type="NCBI Taxonomy" id="2487520"/>
    <lineage>
        <taxon>Bacteria</taxon>
        <taxon>Pseudomonadati</taxon>
        <taxon>Pseudomonadota</taxon>
        <taxon>Gammaproteobacteria</taxon>
        <taxon>Pseudomonadales</taxon>
        <taxon>Pseudomonadaceae</taxon>
        <taxon>Phytopseudomonas</taxon>
    </lineage>
</organism>
<evidence type="ECO:0000256" key="1">
    <source>
        <dbReference type="SAM" id="MobiDB-lite"/>
    </source>
</evidence>
<gene>
    <name evidence="2" type="ORF">DNK44_25920</name>
</gene>
<evidence type="ECO:0000313" key="3">
    <source>
        <dbReference type="Proteomes" id="UP000293172"/>
    </source>
</evidence>
<evidence type="ECO:0000313" key="2">
    <source>
        <dbReference type="EMBL" id="TBU82397.1"/>
    </source>
</evidence>
<dbReference type="AlphaFoldDB" id="A0A4Q9QS59"/>
<sequence>MFGSYQEKEAVFRAVTIDRQRTNRGSSGGKTLDSLAKGRPLTDRTTGLGLPQKLDLTRLDEPSDDYLDKVLVTRRGWAEALGLYHGSLTDRGIRLLSWLRESNFGYGAGPFLVWPTSFEIAKARFDLRTFSTIPIQSTLDFMRVVAEGLCGRPATASSSSPSGVSFVSYVAAVYDDFKSLSQNRSMIRNELPLEVLGATWYAEGEINDAPVTLERSLLDAASLEGDLVIRTSQTIELAITVKRRESISAH</sequence>
<comment type="caution">
    <text evidence="2">The sequence shown here is derived from an EMBL/GenBank/DDBJ whole genome shotgun (WGS) entry which is preliminary data.</text>
</comment>
<name>A0A4Q9QS59_9GAMM</name>
<proteinExistence type="predicted"/>
<dbReference type="EMBL" id="QJUL01000078">
    <property type="protein sequence ID" value="TBU82397.1"/>
    <property type="molecule type" value="Genomic_DNA"/>
</dbReference>
<feature type="region of interest" description="Disordered" evidence="1">
    <location>
        <begin position="22"/>
        <end position="44"/>
    </location>
</feature>
<protein>
    <submittedName>
        <fullName evidence="2">Uncharacterized protein</fullName>
    </submittedName>
</protein>